<feature type="compositionally biased region" description="Pro residues" evidence="4">
    <location>
        <begin position="365"/>
        <end position="374"/>
    </location>
</feature>
<proteinExistence type="predicted"/>
<dbReference type="CDD" id="cd01389">
    <property type="entry name" value="HMG-box_ROX1-like"/>
    <property type="match status" value="1"/>
</dbReference>
<dbReference type="GO" id="GO:0000978">
    <property type="term" value="F:RNA polymerase II cis-regulatory region sequence-specific DNA binding"/>
    <property type="evidence" value="ECO:0007669"/>
    <property type="project" value="TreeGrafter"/>
</dbReference>
<dbReference type="EMBL" id="KN880565">
    <property type="protein sequence ID" value="KIY66124.1"/>
    <property type="molecule type" value="Genomic_DNA"/>
</dbReference>
<dbReference type="Proteomes" id="UP000054007">
    <property type="component" value="Unassembled WGS sequence"/>
</dbReference>
<dbReference type="STRING" id="1314674.A0A0D7B7G4"/>
<evidence type="ECO:0000256" key="4">
    <source>
        <dbReference type="SAM" id="MobiDB-lite"/>
    </source>
</evidence>
<organism evidence="6 7">
    <name type="scientific">Cylindrobasidium torrendii FP15055 ss-10</name>
    <dbReference type="NCBI Taxonomy" id="1314674"/>
    <lineage>
        <taxon>Eukaryota</taxon>
        <taxon>Fungi</taxon>
        <taxon>Dikarya</taxon>
        <taxon>Basidiomycota</taxon>
        <taxon>Agaricomycotina</taxon>
        <taxon>Agaricomycetes</taxon>
        <taxon>Agaricomycetidae</taxon>
        <taxon>Agaricales</taxon>
        <taxon>Marasmiineae</taxon>
        <taxon>Physalacriaceae</taxon>
        <taxon>Cylindrobasidium</taxon>
    </lineage>
</organism>
<protein>
    <recommendedName>
        <fullName evidence="5">HMG box domain-containing protein</fullName>
    </recommendedName>
</protein>
<reference evidence="6 7" key="1">
    <citation type="journal article" date="2015" name="Fungal Genet. Biol.">
        <title>Evolution of novel wood decay mechanisms in Agaricales revealed by the genome sequences of Fistulina hepatica and Cylindrobasidium torrendii.</title>
        <authorList>
            <person name="Floudas D."/>
            <person name="Held B.W."/>
            <person name="Riley R."/>
            <person name="Nagy L.G."/>
            <person name="Koehler G."/>
            <person name="Ransdell A.S."/>
            <person name="Younus H."/>
            <person name="Chow J."/>
            <person name="Chiniquy J."/>
            <person name="Lipzen A."/>
            <person name="Tritt A."/>
            <person name="Sun H."/>
            <person name="Haridas S."/>
            <person name="LaButti K."/>
            <person name="Ohm R.A."/>
            <person name="Kues U."/>
            <person name="Blanchette R.A."/>
            <person name="Grigoriev I.V."/>
            <person name="Minto R.E."/>
            <person name="Hibbett D.S."/>
        </authorList>
    </citation>
    <scope>NUCLEOTIDE SEQUENCE [LARGE SCALE GENOMIC DNA]</scope>
    <source>
        <strain evidence="6 7">FP15055 ss-10</strain>
    </source>
</reference>
<dbReference type="PROSITE" id="PS50118">
    <property type="entry name" value="HMG_BOX_2"/>
    <property type="match status" value="1"/>
</dbReference>
<feature type="compositionally biased region" description="Pro residues" evidence="4">
    <location>
        <begin position="348"/>
        <end position="357"/>
    </location>
</feature>
<dbReference type="AlphaFoldDB" id="A0A0D7B7G4"/>
<evidence type="ECO:0000313" key="6">
    <source>
        <dbReference type="EMBL" id="KIY66124.1"/>
    </source>
</evidence>
<feature type="DNA-binding region" description="HMG box" evidence="3">
    <location>
        <begin position="29"/>
        <end position="98"/>
    </location>
</feature>
<dbReference type="SMART" id="SM00398">
    <property type="entry name" value="HMG"/>
    <property type="match status" value="1"/>
</dbReference>
<feature type="compositionally biased region" description="Low complexity" evidence="4">
    <location>
        <begin position="9"/>
        <end position="21"/>
    </location>
</feature>
<keyword evidence="2 3" id="KW-0539">Nucleus</keyword>
<gene>
    <name evidence="6" type="ORF">CYLTODRAFT_455687</name>
</gene>
<sequence>MDDIDGNDSATPTLPSPSASPSTPPRQHIPRAPNAFILFRSAFIRSRRVEGALEGNHSKLSQIVGRCWHALPPAEKEDWETKAAVALEDHKRRYPDWRFVNAQSQPRRARSDTRGKRGARARGGGSGGKKRQGRVDVIGDLLVSGVEGEELTRAVGDWERGQSSIASSSSTPQDPYAHSLSSPYQNSPYQPLPSPNVPLSSFSSLSGWAGEEVPSSPTEYSSSSLSPSFPSPTQAAFPHTSGPASYSGWGPPHSGFEGSHSTPAPASYEDPMPYDNPYAYSAYPLKHTEDSDDGQPEYEPVMTSAQLRAAHAAPSNPEMTQGWQAWEPPPAPEPKSKKGKRKLSQPKPSSPPPPPQPVDKYGWGIPPPPPPPPS</sequence>
<keyword evidence="1 3" id="KW-0238">DNA-binding</keyword>
<dbReference type="PANTHER" id="PTHR45789:SF2">
    <property type="entry name" value="FI18025P1"/>
    <property type="match status" value="1"/>
</dbReference>
<feature type="region of interest" description="Disordered" evidence="4">
    <location>
        <begin position="1"/>
        <end position="30"/>
    </location>
</feature>
<dbReference type="GO" id="GO:0005634">
    <property type="term" value="C:nucleus"/>
    <property type="evidence" value="ECO:0007669"/>
    <property type="project" value="UniProtKB-UniRule"/>
</dbReference>
<dbReference type="InterPro" id="IPR009071">
    <property type="entry name" value="HMG_box_dom"/>
</dbReference>
<feature type="compositionally biased region" description="Polar residues" evidence="4">
    <location>
        <begin position="179"/>
        <end position="189"/>
    </location>
</feature>
<feature type="region of interest" description="Disordered" evidence="4">
    <location>
        <begin position="153"/>
        <end position="374"/>
    </location>
</feature>
<keyword evidence="7" id="KW-1185">Reference proteome</keyword>
<dbReference type="Pfam" id="PF00505">
    <property type="entry name" value="HMG_box"/>
    <property type="match status" value="1"/>
</dbReference>
<feature type="compositionally biased region" description="Polar residues" evidence="4">
    <location>
        <begin position="197"/>
        <end position="206"/>
    </location>
</feature>
<name>A0A0D7B7G4_9AGAR</name>
<dbReference type="InterPro" id="IPR051356">
    <property type="entry name" value="SOX/SOX-like_TF"/>
</dbReference>
<accession>A0A0D7B7G4</accession>
<dbReference type="OrthoDB" id="6247875at2759"/>
<dbReference type="PANTHER" id="PTHR45789">
    <property type="entry name" value="FI18025P1"/>
    <property type="match status" value="1"/>
</dbReference>
<feature type="domain" description="HMG box" evidence="5">
    <location>
        <begin position="29"/>
        <end position="98"/>
    </location>
</feature>
<dbReference type="GO" id="GO:0000981">
    <property type="term" value="F:DNA-binding transcription factor activity, RNA polymerase II-specific"/>
    <property type="evidence" value="ECO:0007669"/>
    <property type="project" value="TreeGrafter"/>
</dbReference>
<dbReference type="InterPro" id="IPR036910">
    <property type="entry name" value="HMG_box_dom_sf"/>
</dbReference>
<feature type="compositionally biased region" description="Low complexity" evidence="4">
    <location>
        <begin position="214"/>
        <end position="232"/>
    </location>
</feature>
<evidence type="ECO:0000256" key="1">
    <source>
        <dbReference type="ARBA" id="ARBA00023125"/>
    </source>
</evidence>
<evidence type="ECO:0000313" key="7">
    <source>
        <dbReference type="Proteomes" id="UP000054007"/>
    </source>
</evidence>
<evidence type="ECO:0000256" key="3">
    <source>
        <dbReference type="PROSITE-ProRule" id="PRU00267"/>
    </source>
</evidence>
<dbReference type="Gene3D" id="1.10.30.10">
    <property type="entry name" value="High mobility group box domain"/>
    <property type="match status" value="1"/>
</dbReference>
<dbReference type="SUPFAM" id="SSF47095">
    <property type="entry name" value="HMG-box"/>
    <property type="match status" value="1"/>
</dbReference>
<feature type="region of interest" description="Disordered" evidence="4">
    <location>
        <begin position="101"/>
        <end position="133"/>
    </location>
</feature>
<evidence type="ECO:0000259" key="5">
    <source>
        <dbReference type="PROSITE" id="PS50118"/>
    </source>
</evidence>
<evidence type="ECO:0000256" key="2">
    <source>
        <dbReference type="ARBA" id="ARBA00023242"/>
    </source>
</evidence>